<dbReference type="EMBL" id="JACGCM010001696">
    <property type="protein sequence ID" value="KAF6151395.1"/>
    <property type="molecule type" value="Genomic_DNA"/>
</dbReference>
<evidence type="ECO:0000259" key="1">
    <source>
        <dbReference type="Pfam" id="PF03478"/>
    </source>
</evidence>
<gene>
    <name evidence="2" type="ORF">GIB67_012255</name>
</gene>
<evidence type="ECO:0000313" key="3">
    <source>
        <dbReference type="Proteomes" id="UP000541444"/>
    </source>
</evidence>
<dbReference type="Pfam" id="PF03478">
    <property type="entry name" value="Beta-prop_KIB1-4"/>
    <property type="match status" value="1"/>
</dbReference>
<evidence type="ECO:0000313" key="2">
    <source>
        <dbReference type="EMBL" id="KAF6151395.1"/>
    </source>
</evidence>
<dbReference type="Proteomes" id="UP000541444">
    <property type="component" value="Unassembled WGS sequence"/>
</dbReference>
<keyword evidence="3" id="KW-1185">Reference proteome</keyword>
<comment type="caution">
    <text evidence="2">The sequence shown here is derived from an EMBL/GenBank/DDBJ whole genome shotgun (WGS) entry which is preliminary data.</text>
</comment>
<dbReference type="PANTHER" id="PTHR44259">
    <property type="entry name" value="OS07G0183000 PROTEIN-RELATED"/>
    <property type="match status" value="1"/>
</dbReference>
<dbReference type="InterPro" id="IPR050942">
    <property type="entry name" value="F-box_BR-signaling"/>
</dbReference>
<feature type="domain" description="KIB1-4 beta-propeller" evidence="1">
    <location>
        <begin position="3"/>
        <end position="205"/>
    </location>
</feature>
<accession>A0A7J7M931</accession>
<dbReference type="AlphaFoldDB" id="A0A7J7M931"/>
<dbReference type="OrthoDB" id="642536at2759"/>
<dbReference type="InterPro" id="IPR005174">
    <property type="entry name" value="KIB1-4_b-propeller"/>
</dbReference>
<sequence>MVKVVLSNSPTDDNCVAMAIRGEVSNLAFCKLGDKKWTVLGDDNNGYRRGYMDIIFFKGQFYTLTVNGKVEVCDLGASLTTTTIKSPTDLRIGISNKRYLAEMGGELLIVTRYMDTPSDVRKERLNYYRTYLFEVFRLRLKRGKQRWAKVDYFGDYMLFVGNNSSFSLCAREFPGSRANCIYFTDDYNYLHQQGKLGGHDIGVFNMETGKVNQLPNKTWLLLPTPVWFTLSLR</sequence>
<dbReference type="PANTHER" id="PTHR44259:SF114">
    <property type="entry name" value="OS06G0707300 PROTEIN"/>
    <property type="match status" value="1"/>
</dbReference>
<proteinExistence type="predicted"/>
<organism evidence="2 3">
    <name type="scientific">Kingdonia uniflora</name>
    <dbReference type="NCBI Taxonomy" id="39325"/>
    <lineage>
        <taxon>Eukaryota</taxon>
        <taxon>Viridiplantae</taxon>
        <taxon>Streptophyta</taxon>
        <taxon>Embryophyta</taxon>
        <taxon>Tracheophyta</taxon>
        <taxon>Spermatophyta</taxon>
        <taxon>Magnoliopsida</taxon>
        <taxon>Ranunculales</taxon>
        <taxon>Circaeasteraceae</taxon>
        <taxon>Kingdonia</taxon>
    </lineage>
</organism>
<name>A0A7J7M931_9MAGN</name>
<reference evidence="2 3" key="1">
    <citation type="journal article" date="2020" name="IScience">
        <title>Genome Sequencing of the Endangered Kingdonia uniflora (Circaeasteraceae, Ranunculales) Reveals Potential Mechanisms of Evolutionary Specialization.</title>
        <authorList>
            <person name="Sun Y."/>
            <person name="Deng T."/>
            <person name="Zhang A."/>
            <person name="Moore M.J."/>
            <person name="Landis J.B."/>
            <person name="Lin N."/>
            <person name="Zhang H."/>
            <person name="Zhang X."/>
            <person name="Huang J."/>
            <person name="Zhang X."/>
            <person name="Sun H."/>
            <person name="Wang H."/>
        </authorList>
    </citation>
    <scope>NUCLEOTIDE SEQUENCE [LARGE SCALE GENOMIC DNA]</scope>
    <source>
        <strain evidence="2">TB1705</strain>
        <tissue evidence="2">Leaf</tissue>
    </source>
</reference>
<protein>
    <recommendedName>
        <fullName evidence="1">KIB1-4 beta-propeller domain-containing protein</fullName>
    </recommendedName>
</protein>